<dbReference type="AlphaFoldDB" id="A0A139A934"/>
<name>A0A139A934_GONPJ</name>
<keyword evidence="3" id="KW-1185">Reference proteome</keyword>
<organism evidence="2 3">
    <name type="scientific">Gonapodya prolifera (strain JEL478)</name>
    <name type="common">Monoblepharis prolifera</name>
    <dbReference type="NCBI Taxonomy" id="1344416"/>
    <lineage>
        <taxon>Eukaryota</taxon>
        <taxon>Fungi</taxon>
        <taxon>Fungi incertae sedis</taxon>
        <taxon>Chytridiomycota</taxon>
        <taxon>Chytridiomycota incertae sedis</taxon>
        <taxon>Monoblepharidomycetes</taxon>
        <taxon>Monoblepharidales</taxon>
        <taxon>Gonapodyaceae</taxon>
        <taxon>Gonapodya</taxon>
    </lineage>
</organism>
<proteinExistence type="predicted"/>
<feature type="region of interest" description="Disordered" evidence="1">
    <location>
        <begin position="51"/>
        <end position="93"/>
    </location>
</feature>
<feature type="compositionally biased region" description="Low complexity" evidence="1">
    <location>
        <begin position="80"/>
        <end position="93"/>
    </location>
</feature>
<dbReference type="EMBL" id="KQ965783">
    <property type="protein sequence ID" value="KXS12913.1"/>
    <property type="molecule type" value="Genomic_DNA"/>
</dbReference>
<gene>
    <name evidence="2" type="ORF">M427DRAFT_386707</name>
</gene>
<feature type="compositionally biased region" description="Basic and acidic residues" evidence="1">
    <location>
        <begin position="198"/>
        <end position="210"/>
    </location>
</feature>
<evidence type="ECO:0000313" key="3">
    <source>
        <dbReference type="Proteomes" id="UP000070544"/>
    </source>
</evidence>
<protein>
    <submittedName>
        <fullName evidence="2">Uncharacterized protein</fullName>
    </submittedName>
</protein>
<evidence type="ECO:0000313" key="2">
    <source>
        <dbReference type="EMBL" id="KXS12913.1"/>
    </source>
</evidence>
<reference evidence="2 3" key="1">
    <citation type="journal article" date="2015" name="Genome Biol. Evol.">
        <title>Phylogenomic analyses indicate that early fungi evolved digesting cell walls of algal ancestors of land plants.</title>
        <authorList>
            <person name="Chang Y."/>
            <person name="Wang S."/>
            <person name="Sekimoto S."/>
            <person name="Aerts A.L."/>
            <person name="Choi C."/>
            <person name="Clum A."/>
            <person name="LaButti K.M."/>
            <person name="Lindquist E.A."/>
            <person name="Yee Ngan C."/>
            <person name="Ohm R.A."/>
            <person name="Salamov A.A."/>
            <person name="Grigoriev I.V."/>
            <person name="Spatafora J.W."/>
            <person name="Berbee M.L."/>
        </authorList>
    </citation>
    <scope>NUCLEOTIDE SEQUENCE [LARGE SCALE GENOMIC DNA]</scope>
    <source>
        <strain evidence="2 3">JEL478</strain>
    </source>
</reference>
<dbReference type="Proteomes" id="UP000070544">
    <property type="component" value="Unassembled WGS sequence"/>
</dbReference>
<feature type="region of interest" description="Disordered" evidence="1">
    <location>
        <begin position="130"/>
        <end position="221"/>
    </location>
</feature>
<evidence type="ECO:0000256" key="1">
    <source>
        <dbReference type="SAM" id="MobiDB-lite"/>
    </source>
</evidence>
<sequence>MVGRDDFVAVPDDPTSLTAVPEGWTAWAILCALRSATAVSRGRCISRCVSSSCEHGSPGSGRSSCELGSRTSSGDIPQLASSGTDSSSDAGATLHETSGWRSALYSSTNPNRNNVCRTWAYSLVRRETRTDARQDHGTGGPGARNDAQIQRRVPPSPRNRRSTSPHEPAVPRSIDVARSDDTAAAAATAGTCRRHHEVHALHSPERRAVPVHEPGTVHAPR</sequence>
<accession>A0A139A934</accession>